<comment type="caution">
    <text evidence="2">The sequence shown here is derived from an EMBL/GenBank/DDBJ whole genome shotgun (WGS) entry which is preliminary data.</text>
</comment>
<proteinExistence type="predicted"/>
<accession>A0A931AIZ9</accession>
<keyword evidence="1" id="KW-1133">Transmembrane helix</keyword>
<dbReference type="EMBL" id="JADOGI010000152">
    <property type="protein sequence ID" value="MBF8191249.1"/>
    <property type="molecule type" value="Genomic_DNA"/>
</dbReference>
<dbReference type="Gene3D" id="2.60.40.1180">
    <property type="entry name" value="Golgi alpha-mannosidase II"/>
    <property type="match status" value="1"/>
</dbReference>
<gene>
    <name evidence="2" type="ORF">ITP53_37220</name>
</gene>
<keyword evidence="1" id="KW-0472">Membrane</keyword>
<feature type="transmembrane region" description="Helical" evidence="1">
    <location>
        <begin position="12"/>
        <end position="31"/>
    </location>
</feature>
<name>A0A931AIZ9_9ACTN</name>
<reference evidence="2" key="1">
    <citation type="submission" date="2020-11" db="EMBL/GenBank/DDBJ databases">
        <title>Whole-genome analyses of Nonomuraea sp. K274.</title>
        <authorList>
            <person name="Veyisoglu A."/>
        </authorList>
    </citation>
    <scope>NUCLEOTIDE SEQUENCE</scope>
    <source>
        <strain evidence="2">K274</strain>
    </source>
</reference>
<dbReference type="AlphaFoldDB" id="A0A931AIZ9"/>
<keyword evidence="1" id="KW-0812">Transmembrane</keyword>
<dbReference type="RefSeq" id="WP_195900157.1">
    <property type="nucleotide sequence ID" value="NZ_JADOGI010000152.1"/>
</dbReference>
<evidence type="ECO:0000313" key="2">
    <source>
        <dbReference type="EMBL" id="MBF8191249.1"/>
    </source>
</evidence>
<evidence type="ECO:0000313" key="3">
    <source>
        <dbReference type="Proteomes" id="UP000605361"/>
    </source>
</evidence>
<protein>
    <submittedName>
        <fullName evidence="2">Uncharacterized protein</fullName>
    </submittedName>
</protein>
<sequence length="80" mass="8446">MPSGRLPGLTAWATPSLISFTVYHGAAITLLGNRHLLSWERTSAGIRVHLPEAPDEQAALVLRISPASTVSPADADKEAS</sequence>
<evidence type="ECO:0000256" key="1">
    <source>
        <dbReference type="SAM" id="Phobius"/>
    </source>
</evidence>
<dbReference type="InterPro" id="IPR013780">
    <property type="entry name" value="Glyco_hydro_b"/>
</dbReference>
<dbReference type="Proteomes" id="UP000605361">
    <property type="component" value="Unassembled WGS sequence"/>
</dbReference>
<keyword evidence="3" id="KW-1185">Reference proteome</keyword>
<organism evidence="2 3">
    <name type="scientific">Nonomuraea cypriaca</name>
    <dbReference type="NCBI Taxonomy" id="1187855"/>
    <lineage>
        <taxon>Bacteria</taxon>
        <taxon>Bacillati</taxon>
        <taxon>Actinomycetota</taxon>
        <taxon>Actinomycetes</taxon>
        <taxon>Streptosporangiales</taxon>
        <taxon>Streptosporangiaceae</taxon>
        <taxon>Nonomuraea</taxon>
    </lineage>
</organism>